<dbReference type="RefSeq" id="WP_256550262.1">
    <property type="nucleotide sequence ID" value="NZ_CP101751.1"/>
</dbReference>
<organism evidence="1 2">
    <name type="scientific">Flavobacterium cerinum</name>
    <dbReference type="NCBI Taxonomy" id="2502784"/>
    <lineage>
        <taxon>Bacteria</taxon>
        <taxon>Pseudomonadati</taxon>
        <taxon>Bacteroidota</taxon>
        <taxon>Flavobacteriia</taxon>
        <taxon>Flavobacteriales</taxon>
        <taxon>Flavobacteriaceae</taxon>
        <taxon>Flavobacterium</taxon>
    </lineage>
</organism>
<gene>
    <name evidence="1" type="ORF">NOX80_13185</name>
</gene>
<protein>
    <recommendedName>
        <fullName evidence="3">DUF4369 domain-containing protein</fullName>
    </recommendedName>
</protein>
<evidence type="ECO:0000313" key="1">
    <source>
        <dbReference type="EMBL" id="UUC44583.1"/>
    </source>
</evidence>
<keyword evidence="2" id="KW-1185">Reference proteome</keyword>
<name>A0ABY5IS22_9FLAO</name>
<dbReference type="Proteomes" id="UP001059844">
    <property type="component" value="Chromosome"/>
</dbReference>
<dbReference type="EMBL" id="CP101751">
    <property type="protein sequence ID" value="UUC44583.1"/>
    <property type="molecule type" value="Genomic_DNA"/>
</dbReference>
<reference evidence="1" key="1">
    <citation type="submission" date="2022-07" db="EMBL/GenBank/DDBJ databases">
        <title>Isolation, identification, and degradation of a PFOSA degrading strain from sewage treatment plant.</title>
        <authorList>
            <person name="Zhang L."/>
            <person name="Huo Y."/>
        </authorList>
    </citation>
    <scope>NUCLEOTIDE SEQUENCE</scope>
    <source>
        <strain evidence="1">C1</strain>
    </source>
</reference>
<sequence>MKNALLSFLLVFTSFCFSQKSNVKVNSLETKLTAKCNTEISCSQKFGITEIPRDYTLTVIFDKENLKFTTRDNPILKGMNNYVVTKRTDKYVIGSNVEGNFAFFDIKKKQFYYIDYFMSRYITAGYGAETSEIKQNVLKIMDILNDSSSQKDAIQYLIKQAE</sequence>
<evidence type="ECO:0000313" key="2">
    <source>
        <dbReference type="Proteomes" id="UP001059844"/>
    </source>
</evidence>
<accession>A0ABY5IS22</accession>
<proteinExistence type="predicted"/>
<evidence type="ECO:0008006" key="3">
    <source>
        <dbReference type="Google" id="ProtNLM"/>
    </source>
</evidence>